<dbReference type="GO" id="GO:0007165">
    <property type="term" value="P:signal transduction"/>
    <property type="evidence" value="ECO:0007669"/>
    <property type="project" value="InterPro"/>
</dbReference>
<feature type="transmembrane region" description="Helical" evidence="6">
    <location>
        <begin position="342"/>
        <end position="360"/>
    </location>
</feature>
<dbReference type="InterPro" id="IPR037522">
    <property type="entry name" value="HD_GYP_dom"/>
</dbReference>
<accession>A0A6V8LL33</accession>
<dbReference type="Proteomes" id="UP000494245">
    <property type="component" value="Unassembled WGS sequence"/>
</dbReference>
<dbReference type="GO" id="GO:0005886">
    <property type="term" value="C:plasma membrane"/>
    <property type="evidence" value="ECO:0007669"/>
    <property type="project" value="UniProtKB-SubCell"/>
</dbReference>
<evidence type="ECO:0000259" key="7">
    <source>
        <dbReference type="PROSITE" id="PS50885"/>
    </source>
</evidence>
<dbReference type="Gene3D" id="3.30.450.20">
    <property type="entry name" value="PAS domain"/>
    <property type="match status" value="2"/>
</dbReference>
<dbReference type="Pfam" id="PF02743">
    <property type="entry name" value="dCache_1"/>
    <property type="match status" value="1"/>
</dbReference>
<dbReference type="GO" id="GO:0016787">
    <property type="term" value="F:hydrolase activity"/>
    <property type="evidence" value="ECO:0007669"/>
    <property type="project" value="UniProtKB-KW"/>
</dbReference>
<dbReference type="SMART" id="SM00065">
    <property type="entry name" value="GAF"/>
    <property type="match status" value="1"/>
</dbReference>
<dbReference type="PROSITE" id="PS50885">
    <property type="entry name" value="HAMP"/>
    <property type="match status" value="1"/>
</dbReference>
<reference evidence="9 10" key="2">
    <citation type="submission" date="2020-05" db="EMBL/GenBank/DDBJ databases">
        <title>Draft genome sequence of Desulfovibrio sp. strainFSS-1.</title>
        <authorList>
            <person name="Shimoshige H."/>
            <person name="Kobayashi H."/>
            <person name="Maekawa T."/>
        </authorList>
    </citation>
    <scope>NUCLEOTIDE SEQUENCE [LARGE SCALE GENOMIC DNA]</scope>
    <source>
        <strain evidence="9 10">SIID29052-01</strain>
    </source>
</reference>
<dbReference type="EMBL" id="BLTE01000001">
    <property type="protein sequence ID" value="GFK92404.1"/>
    <property type="molecule type" value="Genomic_DNA"/>
</dbReference>
<keyword evidence="9" id="KW-0378">Hydrolase</keyword>
<sequence>MFSAVMALIVGTAAVLTVLNLAVTARESSRAAQDSALELFGEASARIRANVELFSGTLATQASAAALFLKDNHARGGSRLEFFTGLLDANPDLLSVYSGHADGDFTQVFSVKDRPAVKQIYRTPPETAYIERAIFRRPDGARIQTWTFLGPALERLDSREETDFEYDPRTRPWYKDAQGAKSTVFTAPYVFSSSGLPGITGARPLASGDGVFGADVSLKQLQDMVARQGVTPGGRVFLMDTEGRLVALPRDDVVVPKGQGLALKPASEAADPTVRALARAFEESKEPVSTTCRTFSMDMNGRPGLACIVSLAGPGSPDLVLALAAPEDDFTAHIRRMARQNMLYTLVFLVLAVPVAWLIARRVARPLAQLGREAARVRALDFSPGEPAATRIEEVRQFAQAFEVMRETIRNHTLALHEKQQSLQRLLDAGLALSAEQDMGRLLELIFRTAKDFGHADGGAVYLLDSDGLSVELVSLRDETAMLGKLTTNPASRVAVDPDIVDLLDTDTVLFHACQAFVEGRNAAASGEGFELFPTGLPGEQDGYAIRSLFTVPLTNRLGKAVGVLQLFNPVDPATGEALALHHPGAGFVEALAAQAAVAQDNWNMVHSLRELFESVIRLTAGAIDAKSPYTGGHCVRVPVLAEMLAQAAHEADCGPLADFALEGEEGWREFTVAAWLHDCGKLVIPEYVADKATKLEALHNRIHEVRARFEILWRDACIDALRQLAGPRADDPDFQASLRERLESLREDFAFVAECNIGGEFMSPERVERLRAIASRTWARHFSDRQGLSQAELDRLPESEAPLPVQEPLLSDRPEQRIARTRAQLWPDELPVKMEVPELLYNLGELHNLCVARGTLTPEDRFKINEHIIQTLAILSQIPFPPALKRVPEIAGGHHETLDGRGYPFRLNAEQLSIEARIVAVADIFEALTASDRPYKKAKTLAEALGIMRRMRDDRHIDPDLFEVFLRSGLHVRYAERFLMPWQNVPVDVEALLRQDARGG</sequence>
<protein>
    <submittedName>
        <fullName evidence="9">3'3'-cGAMP-specific phosphodiesterase 1</fullName>
        <ecNumber evidence="9">3.1.4.-</ecNumber>
    </submittedName>
</protein>
<proteinExistence type="predicted"/>
<dbReference type="SUPFAM" id="SSF109604">
    <property type="entry name" value="HD-domain/PDEase-like"/>
    <property type="match status" value="2"/>
</dbReference>
<evidence type="ECO:0000256" key="2">
    <source>
        <dbReference type="ARBA" id="ARBA00022475"/>
    </source>
</evidence>
<dbReference type="SUPFAM" id="SSF55781">
    <property type="entry name" value="GAF domain-like"/>
    <property type="match status" value="1"/>
</dbReference>
<comment type="caution">
    <text evidence="9">The sequence shown here is derived from an EMBL/GenBank/DDBJ whole genome shotgun (WGS) entry which is preliminary data.</text>
</comment>
<dbReference type="Gene3D" id="1.10.3210.10">
    <property type="entry name" value="Hypothetical protein af1432"/>
    <property type="match status" value="2"/>
</dbReference>
<name>A0A6V8LL33_9BACT</name>
<dbReference type="AlphaFoldDB" id="A0A6V8LL33"/>
<keyword evidence="4 6" id="KW-1133">Transmembrane helix</keyword>
<keyword evidence="5 6" id="KW-0472">Membrane</keyword>
<evidence type="ECO:0000313" key="9">
    <source>
        <dbReference type="EMBL" id="GFK92404.1"/>
    </source>
</evidence>
<dbReference type="InterPro" id="IPR052020">
    <property type="entry name" value="Cyclic_di-GMP/3'3'-cGAMP_PDE"/>
</dbReference>
<feature type="domain" description="HAMP" evidence="7">
    <location>
        <begin position="361"/>
        <end position="414"/>
    </location>
</feature>
<dbReference type="InterPro" id="IPR029016">
    <property type="entry name" value="GAF-like_dom_sf"/>
</dbReference>
<evidence type="ECO:0000256" key="1">
    <source>
        <dbReference type="ARBA" id="ARBA00004651"/>
    </source>
</evidence>
<evidence type="ECO:0000256" key="3">
    <source>
        <dbReference type="ARBA" id="ARBA00022692"/>
    </source>
</evidence>
<feature type="domain" description="HD-GYP" evidence="8">
    <location>
        <begin position="768"/>
        <end position="982"/>
    </location>
</feature>
<dbReference type="Gene3D" id="6.10.340.10">
    <property type="match status" value="1"/>
</dbReference>
<dbReference type="PANTHER" id="PTHR45228">
    <property type="entry name" value="CYCLIC DI-GMP PHOSPHODIESTERASE TM_0186-RELATED"/>
    <property type="match status" value="1"/>
</dbReference>
<dbReference type="Gene3D" id="3.30.450.40">
    <property type="match status" value="1"/>
</dbReference>
<keyword evidence="2" id="KW-1003">Cell membrane</keyword>
<evidence type="ECO:0000256" key="5">
    <source>
        <dbReference type="ARBA" id="ARBA00023136"/>
    </source>
</evidence>
<dbReference type="Pfam" id="PF01590">
    <property type="entry name" value="GAF"/>
    <property type="match status" value="1"/>
</dbReference>
<comment type="subcellular location">
    <subcellularLocation>
        <location evidence="1">Cell membrane</location>
        <topology evidence="1">Multi-pass membrane protein</topology>
    </subcellularLocation>
</comment>
<dbReference type="SUPFAM" id="SSF103190">
    <property type="entry name" value="Sensory domain-like"/>
    <property type="match status" value="1"/>
</dbReference>
<dbReference type="EC" id="3.1.4.-" evidence="9"/>
<dbReference type="InterPro" id="IPR033479">
    <property type="entry name" value="dCache_1"/>
</dbReference>
<dbReference type="CDD" id="cd00077">
    <property type="entry name" value="HDc"/>
    <property type="match status" value="1"/>
</dbReference>
<evidence type="ECO:0000259" key="8">
    <source>
        <dbReference type="PROSITE" id="PS51832"/>
    </source>
</evidence>
<dbReference type="InterPro" id="IPR003660">
    <property type="entry name" value="HAMP_dom"/>
</dbReference>
<dbReference type="PANTHER" id="PTHR45228:SF5">
    <property type="entry name" value="CYCLIC DI-GMP PHOSPHODIESTERASE VC_1348-RELATED"/>
    <property type="match status" value="1"/>
</dbReference>
<evidence type="ECO:0000313" key="10">
    <source>
        <dbReference type="Proteomes" id="UP000494245"/>
    </source>
</evidence>
<reference evidence="9 10" key="1">
    <citation type="submission" date="2020-04" db="EMBL/GenBank/DDBJ databases">
        <authorList>
            <consortium name="Desulfovibrio sp. FSS-1 genome sequencing consortium"/>
            <person name="Shimoshige H."/>
            <person name="Kobayashi H."/>
            <person name="Maekawa T."/>
        </authorList>
    </citation>
    <scope>NUCLEOTIDE SEQUENCE [LARGE SCALE GENOMIC DNA]</scope>
    <source>
        <strain evidence="9 10">SIID29052-01</strain>
    </source>
</reference>
<evidence type="ECO:0000256" key="6">
    <source>
        <dbReference type="SAM" id="Phobius"/>
    </source>
</evidence>
<dbReference type="InterPro" id="IPR029151">
    <property type="entry name" value="Sensor-like_sf"/>
</dbReference>
<evidence type="ECO:0000256" key="4">
    <source>
        <dbReference type="ARBA" id="ARBA00022989"/>
    </source>
</evidence>
<dbReference type="InterPro" id="IPR003607">
    <property type="entry name" value="HD/PDEase_dom"/>
</dbReference>
<organism evidence="9 10">
    <name type="scientific">Fundidesulfovibrio magnetotacticus</name>
    <dbReference type="NCBI Taxonomy" id="2730080"/>
    <lineage>
        <taxon>Bacteria</taxon>
        <taxon>Pseudomonadati</taxon>
        <taxon>Thermodesulfobacteriota</taxon>
        <taxon>Desulfovibrionia</taxon>
        <taxon>Desulfovibrionales</taxon>
        <taxon>Desulfovibrionaceae</taxon>
        <taxon>Fundidesulfovibrio</taxon>
    </lineage>
</organism>
<gene>
    <name evidence="9" type="ORF">NNJEOMEG_00229</name>
</gene>
<dbReference type="SMART" id="SM00471">
    <property type="entry name" value="HDc"/>
    <property type="match status" value="1"/>
</dbReference>
<keyword evidence="10" id="KW-1185">Reference proteome</keyword>
<dbReference type="PROSITE" id="PS51832">
    <property type="entry name" value="HD_GYP"/>
    <property type="match status" value="1"/>
</dbReference>
<keyword evidence="3 6" id="KW-0812">Transmembrane</keyword>
<dbReference type="InterPro" id="IPR003018">
    <property type="entry name" value="GAF"/>
</dbReference>
<dbReference type="Pfam" id="PF13487">
    <property type="entry name" value="HD_5"/>
    <property type="match status" value="1"/>
</dbReference>